<comment type="caution">
    <text evidence="1">The sequence shown here is derived from an EMBL/GenBank/DDBJ whole genome shotgun (WGS) entry which is preliminary data.</text>
</comment>
<protein>
    <submittedName>
        <fullName evidence="1">Uncharacterized protein</fullName>
    </submittedName>
</protein>
<accession>A0A0A1W8G0</accession>
<reference evidence="1 2" key="1">
    <citation type="submission" date="2014-11" db="EMBL/GenBank/DDBJ databases">
        <title>Whole genome shotgun sequence of Sphingomonas parapaucimobilis NBRC 15100.</title>
        <authorList>
            <person name="Katano-Makiyama Y."/>
            <person name="Hosoyama A."/>
            <person name="Hashimoto M."/>
            <person name="Hosoyama Y."/>
            <person name="Noguchi M."/>
            <person name="Numata M."/>
            <person name="Tsuchikane K."/>
            <person name="Hirakata S."/>
            <person name="Uohara A."/>
            <person name="Shimodaira J."/>
            <person name="Ohji S."/>
            <person name="Ichikawa N."/>
            <person name="Kimura A."/>
            <person name="Yamazoe A."/>
            <person name="Fujita N."/>
        </authorList>
    </citation>
    <scope>NUCLEOTIDE SEQUENCE [LARGE SCALE GENOMIC DNA]</scope>
    <source>
        <strain evidence="1 2">NBRC 15100</strain>
    </source>
</reference>
<sequence>MTRETVISDTPAARATSLIVGALLPRREVLMFITFTLPPFGRDTQWFEGRKMADARAGTLADRAARR</sequence>
<dbReference type="Proteomes" id="UP000032305">
    <property type="component" value="Unassembled WGS sequence"/>
</dbReference>
<dbReference type="EMBL" id="BBPI01000053">
    <property type="protein sequence ID" value="GAM01204.1"/>
    <property type="molecule type" value="Genomic_DNA"/>
</dbReference>
<evidence type="ECO:0000313" key="1">
    <source>
        <dbReference type="EMBL" id="GAM01204.1"/>
    </source>
</evidence>
<keyword evidence="2" id="KW-1185">Reference proteome</keyword>
<dbReference type="AlphaFoldDB" id="A0A0A1W8G0"/>
<evidence type="ECO:0000313" key="2">
    <source>
        <dbReference type="Proteomes" id="UP000032305"/>
    </source>
</evidence>
<organism evidence="1 2">
    <name type="scientific">Sphingomonas parapaucimobilis NBRC 15100</name>
    <dbReference type="NCBI Taxonomy" id="1219049"/>
    <lineage>
        <taxon>Bacteria</taxon>
        <taxon>Pseudomonadati</taxon>
        <taxon>Pseudomonadota</taxon>
        <taxon>Alphaproteobacteria</taxon>
        <taxon>Sphingomonadales</taxon>
        <taxon>Sphingomonadaceae</taxon>
        <taxon>Sphingomonas</taxon>
    </lineage>
</organism>
<gene>
    <name evidence="1" type="ORF">SP5_053_00120</name>
</gene>
<name>A0A0A1W8G0_9SPHN</name>
<proteinExistence type="predicted"/>